<dbReference type="EMBL" id="MNPJ01000038">
    <property type="protein sequence ID" value="OQS53392.1"/>
    <property type="molecule type" value="Genomic_DNA"/>
</dbReference>
<dbReference type="AlphaFoldDB" id="A0A1W0E2F5"/>
<protein>
    <recommendedName>
        <fullName evidence="3">Chromatin modification-related protein EAF6</fullName>
    </recommendedName>
</protein>
<accession>A0A1W0E2F5</accession>
<dbReference type="VEuPathDB" id="MicrosporidiaDB:EHP00_1618"/>
<evidence type="ECO:0008006" key="3">
    <source>
        <dbReference type="Google" id="ProtNLM"/>
    </source>
</evidence>
<name>A0A1W0E2F5_9MICR</name>
<reference evidence="1 2" key="1">
    <citation type="journal article" date="2017" name="Environ. Microbiol.">
        <title>Decay of the glycolytic pathway and adaptation to intranuclear parasitism within Enterocytozoonidae microsporidia.</title>
        <authorList>
            <person name="Wiredu Boakye D."/>
            <person name="Jaroenlak P."/>
            <person name="Prachumwat A."/>
            <person name="Williams T.A."/>
            <person name="Bateman K.S."/>
            <person name="Itsathitphaisarn O."/>
            <person name="Sritunyalucksana K."/>
            <person name="Paszkiewicz K.H."/>
            <person name="Moore K.A."/>
            <person name="Stentiford G.D."/>
            <person name="Williams B.A."/>
        </authorList>
    </citation>
    <scope>NUCLEOTIDE SEQUENCE [LARGE SCALE GENOMIC DNA]</scope>
    <source>
        <strain evidence="1 2">TH1</strain>
    </source>
</reference>
<proteinExistence type="predicted"/>
<keyword evidence="2" id="KW-1185">Reference proteome</keyword>
<comment type="caution">
    <text evidence="1">The sequence shown here is derived from an EMBL/GenBank/DDBJ whole genome shotgun (WGS) entry which is preliminary data.</text>
</comment>
<gene>
    <name evidence="1" type="ORF">EHP00_1618</name>
</gene>
<dbReference type="Proteomes" id="UP000192758">
    <property type="component" value="Unassembled WGS sequence"/>
</dbReference>
<evidence type="ECO:0000313" key="2">
    <source>
        <dbReference type="Proteomes" id="UP000192758"/>
    </source>
</evidence>
<organism evidence="1 2">
    <name type="scientific">Ecytonucleospora hepatopenaei</name>
    <dbReference type="NCBI Taxonomy" id="646526"/>
    <lineage>
        <taxon>Eukaryota</taxon>
        <taxon>Fungi</taxon>
        <taxon>Fungi incertae sedis</taxon>
        <taxon>Microsporidia</taxon>
        <taxon>Enterocytozoonidae</taxon>
        <taxon>Ecytonucleospora</taxon>
    </lineage>
</organism>
<dbReference type="OrthoDB" id="440324at2759"/>
<evidence type="ECO:0000313" key="1">
    <source>
        <dbReference type="EMBL" id="OQS53392.1"/>
    </source>
</evidence>
<sequence>MGKNKKLEKGKEFAELLELHNKIKDLELQRKILQVKLFKNETNYLNLTKGQPITKDCDFYINGKSEKKNDDFDNSLRIFALDYPGQS</sequence>